<dbReference type="EMBL" id="JALDYZ010000003">
    <property type="protein sequence ID" value="MDI7922200.1"/>
    <property type="molecule type" value="Genomic_DNA"/>
</dbReference>
<protein>
    <submittedName>
        <fullName evidence="4">FAD-dependent monooxygenase</fullName>
    </submittedName>
</protein>
<reference evidence="4" key="1">
    <citation type="submission" date="2022-03" db="EMBL/GenBank/DDBJ databases">
        <title>Fererhizobium litorale gen. nov., sp. nov., isolated from sandy sediments of the Sea of Japan seashore.</title>
        <authorList>
            <person name="Romanenko L."/>
            <person name="Kurilenko V."/>
            <person name="Otstavnykh N."/>
            <person name="Svetashev V."/>
            <person name="Tekutyeva L."/>
            <person name="Isaeva M."/>
            <person name="Mikhailov V."/>
        </authorList>
    </citation>
    <scope>NUCLEOTIDE SEQUENCE</scope>
    <source>
        <strain evidence="4">KMM 9576</strain>
    </source>
</reference>
<comment type="caution">
    <text evidence="4">The sequence shown here is derived from an EMBL/GenBank/DDBJ whole genome shotgun (WGS) entry which is preliminary data.</text>
</comment>
<evidence type="ECO:0000313" key="4">
    <source>
        <dbReference type="EMBL" id="MDI7922200.1"/>
    </source>
</evidence>
<evidence type="ECO:0000256" key="1">
    <source>
        <dbReference type="ARBA" id="ARBA00023002"/>
    </source>
</evidence>
<dbReference type="InterPro" id="IPR036188">
    <property type="entry name" value="FAD/NAD-bd_sf"/>
</dbReference>
<dbReference type="GO" id="GO:0004497">
    <property type="term" value="F:monooxygenase activity"/>
    <property type="evidence" value="ECO:0007669"/>
    <property type="project" value="UniProtKB-KW"/>
</dbReference>
<organism evidence="4 5">
    <name type="scientific">Ferirhizobium litorale</name>
    <dbReference type="NCBI Taxonomy" id="2927786"/>
    <lineage>
        <taxon>Bacteria</taxon>
        <taxon>Pseudomonadati</taxon>
        <taxon>Pseudomonadota</taxon>
        <taxon>Alphaproteobacteria</taxon>
        <taxon>Hyphomicrobiales</taxon>
        <taxon>Rhizobiaceae</taxon>
        <taxon>Ferirhizobium</taxon>
    </lineage>
</organism>
<feature type="domain" description="FAD-binding" evidence="3">
    <location>
        <begin position="2"/>
        <end position="304"/>
    </location>
</feature>
<dbReference type="AlphaFoldDB" id="A0AAE3QDW8"/>
<dbReference type="InterPro" id="IPR050493">
    <property type="entry name" value="FAD-dep_Monooxygenase_BioMet"/>
</dbReference>
<evidence type="ECO:0000256" key="2">
    <source>
        <dbReference type="ARBA" id="ARBA00023033"/>
    </source>
</evidence>
<evidence type="ECO:0000313" key="5">
    <source>
        <dbReference type="Proteomes" id="UP001161580"/>
    </source>
</evidence>
<dbReference type="InterPro" id="IPR002938">
    <property type="entry name" value="FAD-bd"/>
</dbReference>
<dbReference type="PANTHER" id="PTHR13789:SF309">
    <property type="entry name" value="PUTATIVE (AFU_ORTHOLOGUE AFUA_6G14510)-RELATED"/>
    <property type="match status" value="1"/>
</dbReference>
<dbReference type="GO" id="GO:0071949">
    <property type="term" value="F:FAD binding"/>
    <property type="evidence" value="ECO:0007669"/>
    <property type="project" value="InterPro"/>
</dbReference>
<sequence length="367" mass="40042">MKTLIVGAGIAGLATARALELKGFEVDIVERHTASPTAGQGLFLPGNATRALAILGILEEVLKIAFPIDAQRILTSRGVVVNEVATQTVWGDCGPCLALPRAKLIDALRKSLRTTRISYGMSVKATRLRNGVREVQFNDDSIGDYDLVIGADGIRSVLREESLGGAVPRPLGMCCWRLAVENPNQVDAWTAMLGKKRTLLAIPMSSSELYIYADCPTAEFGDGSIRVLKEHFSSFGNPLGTIIANLDEKTVAHTATLEEIPPCRFIGDRIVLVGDAAHACSPSMAQGAGMALEDAIVLANCLARNGQTDRPLEEFYMRRIERVDWVRQQCHARDKLRSASDLVRNLVLRHFGTSLYSRSYRPLTKNL</sequence>
<proteinExistence type="predicted"/>
<dbReference type="RefSeq" id="WP_311789041.1">
    <property type="nucleotide sequence ID" value="NZ_JALDYY010000022.1"/>
</dbReference>
<dbReference type="Pfam" id="PF01494">
    <property type="entry name" value="FAD_binding_3"/>
    <property type="match status" value="1"/>
</dbReference>
<evidence type="ECO:0000259" key="3">
    <source>
        <dbReference type="Pfam" id="PF01494"/>
    </source>
</evidence>
<name>A0AAE3QDW8_9HYPH</name>
<dbReference type="Proteomes" id="UP001161580">
    <property type="component" value="Unassembled WGS sequence"/>
</dbReference>
<dbReference type="PANTHER" id="PTHR13789">
    <property type="entry name" value="MONOOXYGENASE"/>
    <property type="match status" value="1"/>
</dbReference>
<keyword evidence="2 4" id="KW-0503">Monooxygenase</keyword>
<keyword evidence="1" id="KW-0560">Oxidoreductase</keyword>
<gene>
    <name evidence="4" type="ORF">MRS75_08890</name>
</gene>
<dbReference type="Gene3D" id="3.50.50.60">
    <property type="entry name" value="FAD/NAD(P)-binding domain"/>
    <property type="match status" value="1"/>
</dbReference>
<dbReference type="SUPFAM" id="SSF51905">
    <property type="entry name" value="FAD/NAD(P)-binding domain"/>
    <property type="match status" value="1"/>
</dbReference>
<dbReference type="PRINTS" id="PR00420">
    <property type="entry name" value="RNGMNOXGNASE"/>
</dbReference>
<keyword evidence="5" id="KW-1185">Reference proteome</keyword>
<accession>A0AAE3QDW8</accession>